<dbReference type="PANTHER" id="PTHR42760">
    <property type="entry name" value="SHORT-CHAIN DEHYDROGENASES/REDUCTASES FAMILY MEMBER"/>
    <property type="match status" value="1"/>
</dbReference>
<accession>A0ABX5MKN4</accession>
<dbReference type="PRINTS" id="PR00081">
    <property type="entry name" value="GDHRDH"/>
</dbReference>
<comment type="caution">
    <text evidence="2">The sequence shown here is derived from an EMBL/GenBank/DDBJ whole genome shotgun (WGS) entry which is preliminary data.</text>
</comment>
<dbReference type="EMBL" id="QJJV01000017">
    <property type="protein sequence ID" value="PXX12524.1"/>
    <property type="molecule type" value="Genomic_DNA"/>
</dbReference>
<dbReference type="Gene3D" id="3.40.50.720">
    <property type="entry name" value="NAD(P)-binding Rossmann-like Domain"/>
    <property type="match status" value="1"/>
</dbReference>
<evidence type="ECO:0000313" key="3">
    <source>
        <dbReference type="Proteomes" id="UP000247515"/>
    </source>
</evidence>
<dbReference type="SUPFAM" id="SSF51735">
    <property type="entry name" value="NAD(P)-binding Rossmann-fold domains"/>
    <property type="match status" value="1"/>
</dbReference>
<proteinExistence type="inferred from homology"/>
<evidence type="ECO:0000256" key="1">
    <source>
        <dbReference type="ARBA" id="ARBA00006484"/>
    </source>
</evidence>
<sequence length="261" mass="27411">MTFDGFDLSGKVAVVTGAAQGIGKALAIGLAQAGATVAVTDRPDMDSRMCDVQAQIESTGGIARTYHLDVTATRCISSVFERIATDLGHLDILVNNAGTGIACAAIDVTEEEWDRILDLNLKGQFFCAQAAARLMATQGGGRIINVASTHALIALPDGAPYIASKGGVASLTRSLALEWIRLGINVNAIAPGPVETEYKREVDVRLGRTPESIRLDMERRVPLARRLDPAELVGGVIYLASPSAAAVVGHMLVVDGGQIIH</sequence>
<protein>
    <submittedName>
        <fullName evidence="2">Gluconate 5-dehydrogenase</fullName>
    </submittedName>
</protein>
<name>A0ABX5MKN4_9BURK</name>
<dbReference type="InterPro" id="IPR036291">
    <property type="entry name" value="NAD(P)-bd_dom_sf"/>
</dbReference>
<dbReference type="Pfam" id="PF13561">
    <property type="entry name" value="adh_short_C2"/>
    <property type="match status" value="1"/>
</dbReference>
<organism evidence="2 3">
    <name type="scientific">Paraburkholderia tropica</name>
    <dbReference type="NCBI Taxonomy" id="92647"/>
    <lineage>
        <taxon>Bacteria</taxon>
        <taxon>Pseudomonadati</taxon>
        <taxon>Pseudomonadota</taxon>
        <taxon>Betaproteobacteria</taxon>
        <taxon>Burkholderiales</taxon>
        <taxon>Burkholderiaceae</taxon>
        <taxon>Paraburkholderia</taxon>
    </lineage>
</organism>
<dbReference type="InterPro" id="IPR002347">
    <property type="entry name" value="SDR_fam"/>
</dbReference>
<gene>
    <name evidence="2" type="ORF">C7400_117128</name>
</gene>
<dbReference type="PRINTS" id="PR00080">
    <property type="entry name" value="SDRFAMILY"/>
</dbReference>
<dbReference type="Proteomes" id="UP000247515">
    <property type="component" value="Unassembled WGS sequence"/>
</dbReference>
<keyword evidence="3" id="KW-1185">Reference proteome</keyword>
<reference evidence="2 3" key="1">
    <citation type="submission" date="2018-05" db="EMBL/GenBank/DDBJ databases">
        <title>Genomic Encyclopedia of Type Strains, Phase IV (KMG-V): Genome sequencing to study the core and pangenomes of soil and plant-associated prokaryotes.</title>
        <authorList>
            <person name="Whitman W."/>
        </authorList>
    </citation>
    <scope>NUCLEOTIDE SEQUENCE [LARGE SCALE GENOMIC DNA]</scope>
    <source>
        <strain evidence="2 3">SIr-6563</strain>
    </source>
</reference>
<comment type="similarity">
    <text evidence="1">Belongs to the short-chain dehydrogenases/reductases (SDR) family.</text>
</comment>
<evidence type="ECO:0000313" key="2">
    <source>
        <dbReference type="EMBL" id="PXX12524.1"/>
    </source>
</evidence>
<dbReference type="RefSeq" id="WP_110328507.1">
    <property type="nucleotide sequence ID" value="NZ_QJJV01000017.1"/>
</dbReference>